<keyword evidence="1 3" id="KW-0863">Zinc-finger</keyword>
<dbReference type="Gene3D" id="3.30.40.10">
    <property type="entry name" value="Zinc/RING finger domain, C3HC4 (zinc finger)"/>
    <property type="match status" value="1"/>
</dbReference>
<protein>
    <recommendedName>
        <fullName evidence="4">RING-type domain-containing protein</fullName>
    </recommendedName>
</protein>
<evidence type="ECO:0000313" key="5">
    <source>
        <dbReference type="EMBL" id="CAH1110344.1"/>
    </source>
</evidence>
<dbReference type="Proteomes" id="UP001153636">
    <property type="component" value="Chromosome 5"/>
</dbReference>
<name>A0A9P0GC93_9CUCU</name>
<dbReference type="AlphaFoldDB" id="A0A9P0GC93"/>
<dbReference type="SUPFAM" id="SSF57850">
    <property type="entry name" value="RING/U-box"/>
    <property type="match status" value="1"/>
</dbReference>
<keyword evidence="2" id="KW-0862">Zinc</keyword>
<dbReference type="EMBL" id="OV651817">
    <property type="protein sequence ID" value="CAH1110344.1"/>
    <property type="molecule type" value="Genomic_DNA"/>
</dbReference>
<dbReference type="Pfam" id="PF13920">
    <property type="entry name" value="zf-C3HC4_3"/>
    <property type="match status" value="1"/>
</dbReference>
<sequence length="73" mass="8058">MNKLNDTCSMSKRLTCKICGDKEVQMVFIPCGHAVSCVSCSQSVVICIICRAPINARVKFFLTSNFPELAELN</sequence>
<keyword evidence="1 3" id="KW-0479">Metal-binding</keyword>
<evidence type="ECO:0000259" key="4">
    <source>
        <dbReference type="PROSITE" id="PS50089"/>
    </source>
</evidence>
<feature type="domain" description="RING-type" evidence="4">
    <location>
        <begin position="16"/>
        <end position="51"/>
    </location>
</feature>
<reference evidence="5" key="1">
    <citation type="submission" date="2022-01" db="EMBL/GenBank/DDBJ databases">
        <authorList>
            <person name="King R."/>
        </authorList>
    </citation>
    <scope>NUCLEOTIDE SEQUENCE</scope>
</reference>
<evidence type="ECO:0000256" key="3">
    <source>
        <dbReference type="PROSITE-ProRule" id="PRU00175"/>
    </source>
</evidence>
<dbReference type="InterPro" id="IPR001841">
    <property type="entry name" value="Znf_RING"/>
</dbReference>
<accession>A0A9P0GC93</accession>
<dbReference type="PROSITE" id="PS50089">
    <property type="entry name" value="ZF_RING_2"/>
    <property type="match status" value="1"/>
</dbReference>
<dbReference type="InterPro" id="IPR013083">
    <property type="entry name" value="Znf_RING/FYVE/PHD"/>
</dbReference>
<organism evidence="5 6">
    <name type="scientific">Psylliodes chrysocephalus</name>
    <dbReference type="NCBI Taxonomy" id="3402493"/>
    <lineage>
        <taxon>Eukaryota</taxon>
        <taxon>Metazoa</taxon>
        <taxon>Ecdysozoa</taxon>
        <taxon>Arthropoda</taxon>
        <taxon>Hexapoda</taxon>
        <taxon>Insecta</taxon>
        <taxon>Pterygota</taxon>
        <taxon>Neoptera</taxon>
        <taxon>Endopterygota</taxon>
        <taxon>Coleoptera</taxon>
        <taxon>Polyphaga</taxon>
        <taxon>Cucujiformia</taxon>
        <taxon>Chrysomeloidea</taxon>
        <taxon>Chrysomelidae</taxon>
        <taxon>Galerucinae</taxon>
        <taxon>Alticini</taxon>
        <taxon>Psylliodes</taxon>
    </lineage>
</organism>
<dbReference type="PANTHER" id="PTHR14879">
    <property type="entry name" value="CASPASE REGULATOR, RING FINGER DOMAIN-CONTAINING"/>
    <property type="match status" value="1"/>
</dbReference>
<dbReference type="PANTHER" id="PTHR14879:SF5">
    <property type="entry name" value="RING-TYPE DOMAIN-CONTAINING PROTEIN"/>
    <property type="match status" value="1"/>
</dbReference>
<dbReference type="InterPro" id="IPR051728">
    <property type="entry name" value="RING-FYVE_E3_ubiquitin-ligase"/>
</dbReference>
<keyword evidence="6" id="KW-1185">Reference proteome</keyword>
<dbReference type="GO" id="GO:0008270">
    <property type="term" value="F:zinc ion binding"/>
    <property type="evidence" value="ECO:0007669"/>
    <property type="project" value="UniProtKB-KW"/>
</dbReference>
<evidence type="ECO:0000256" key="2">
    <source>
        <dbReference type="ARBA" id="ARBA00022833"/>
    </source>
</evidence>
<gene>
    <name evidence="5" type="ORF">PSYICH_LOCUS11082</name>
</gene>
<dbReference type="OrthoDB" id="10037309at2759"/>
<proteinExistence type="predicted"/>
<evidence type="ECO:0000313" key="6">
    <source>
        <dbReference type="Proteomes" id="UP001153636"/>
    </source>
</evidence>
<evidence type="ECO:0000256" key="1">
    <source>
        <dbReference type="ARBA" id="ARBA00022771"/>
    </source>
</evidence>